<comment type="caution">
    <text evidence="1">The sequence shown here is derived from an EMBL/GenBank/DDBJ whole genome shotgun (WGS) entry which is preliminary data.</text>
</comment>
<evidence type="ECO:0000313" key="2">
    <source>
        <dbReference type="Proteomes" id="UP001168821"/>
    </source>
</evidence>
<protein>
    <submittedName>
        <fullName evidence="1">Uncharacterized protein</fullName>
    </submittedName>
</protein>
<dbReference type="EMBL" id="JALNTZ010000002">
    <property type="protein sequence ID" value="KAJ3663770.1"/>
    <property type="molecule type" value="Genomic_DNA"/>
</dbReference>
<dbReference type="Proteomes" id="UP001168821">
    <property type="component" value="Unassembled WGS sequence"/>
</dbReference>
<dbReference type="AlphaFoldDB" id="A0AA38MMN3"/>
<gene>
    <name evidence="1" type="ORF">Zmor_007997</name>
</gene>
<reference evidence="1" key="1">
    <citation type="journal article" date="2023" name="G3 (Bethesda)">
        <title>Whole genome assemblies of Zophobas morio and Tenebrio molitor.</title>
        <authorList>
            <person name="Kaur S."/>
            <person name="Stinson S.A."/>
            <person name="diCenzo G.C."/>
        </authorList>
    </citation>
    <scope>NUCLEOTIDE SEQUENCE</scope>
    <source>
        <strain evidence="1">QUZm001</strain>
    </source>
</reference>
<proteinExistence type="predicted"/>
<name>A0AA38MMN3_9CUCU</name>
<organism evidence="1 2">
    <name type="scientific">Zophobas morio</name>
    <dbReference type="NCBI Taxonomy" id="2755281"/>
    <lineage>
        <taxon>Eukaryota</taxon>
        <taxon>Metazoa</taxon>
        <taxon>Ecdysozoa</taxon>
        <taxon>Arthropoda</taxon>
        <taxon>Hexapoda</taxon>
        <taxon>Insecta</taxon>
        <taxon>Pterygota</taxon>
        <taxon>Neoptera</taxon>
        <taxon>Endopterygota</taxon>
        <taxon>Coleoptera</taxon>
        <taxon>Polyphaga</taxon>
        <taxon>Cucujiformia</taxon>
        <taxon>Tenebrionidae</taxon>
        <taxon>Zophobas</taxon>
    </lineage>
</organism>
<keyword evidence="2" id="KW-1185">Reference proteome</keyword>
<accession>A0AA38MMN3</accession>
<evidence type="ECO:0000313" key="1">
    <source>
        <dbReference type="EMBL" id="KAJ3663770.1"/>
    </source>
</evidence>
<sequence length="166" mass="18826">METISEKQRQSIEHLPSGIAATHFSPAKYHLTHSCALHTVMTLHSPKRTSLIIAGRSSGAQLSGCLTVLRLSLSHYKIPDRVTPFRFKCRPMIFFRWKNESDCYYKQLLRTQRMAGSARDNSILLNLEETCDFGPITCMPWYYSHILYAKLCAGATGSRRRTTGLA</sequence>